<dbReference type="RefSeq" id="WP_343924603.1">
    <property type="nucleotide sequence ID" value="NZ_BAAAKW010000028.1"/>
</dbReference>
<name>A0ABN1VNJ9_9MICO</name>
<dbReference type="InterPro" id="IPR019681">
    <property type="entry name" value="DUF2530"/>
</dbReference>
<proteinExistence type="predicted"/>
<accession>A0ABN1VNJ9</accession>
<keyword evidence="1" id="KW-0812">Transmembrane</keyword>
<protein>
    <recommendedName>
        <fullName evidence="4">DUF2530 domain-containing protein</fullName>
    </recommendedName>
</protein>
<keyword evidence="1" id="KW-1133">Transmembrane helix</keyword>
<reference evidence="2 3" key="1">
    <citation type="journal article" date="2019" name="Int. J. Syst. Evol. Microbiol.">
        <title>The Global Catalogue of Microorganisms (GCM) 10K type strain sequencing project: providing services to taxonomists for standard genome sequencing and annotation.</title>
        <authorList>
            <consortium name="The Broad Institute Genomics Platform"/>
            <consortium name="The Broad Institute Genome Sequencing Center for Infectious Disease"/>
            <person name="Wu L."/>
            <person name="Ma J."/>
        </authorList>
    </citation>
    <scope>NUCLEOTIDE SEQUENCE [LARGE SCALE GENOMIC DNA]</scope>
    <source>
        <strain evidence="2 3">JCM 12762</strain>
    </source>
</reference>
<sequence length="81" mass="9206">MRIWLKDSERRPDPEPVETDDRKAMLVGIALWVVSLAVLLLFIEPLNAAGNLWWLWTAVAGLALGLIGLIYTHVRRGKRSR</sequence>
<evidence type="ECO:0000256" key="1">
    <source>
        <dbReference type="SAM" id="Phobius"/>
    </source>
</evidence>
<keyword evidence="3" id="KW-1185">Reference proteome</keyword>
<feature type="transmembrane region" description="Helical" evidence="1">
    <location>
        <begin position="24"/>
        <end position="43"/>
    </location>
</feature>
<evidence type="ECO:0000313" key="2">
    <source>
        <dbReference type="EMBL" id="GAA1216687.1"/>
    </source>
</evidence>
<gene>
    <name evidence="2" type="ORF">GCM10009655_14970</name>
</gene>
<dbReference type="EMBL" id="BAAAKW010000028">
    <property type="protein sequence ID" value="GAA1216687.1"/>
    <property type="molecule type" value="Genomic_DNA"/>
</dbReference>
<organism evidence="2 3">
    <name type="scientific">Rhodoglobus aureus</name>
    <dbReference type="NCBI Taxonomy" id="191497"/>
    <lineage>
        <taxon>Bacteria</taxon>
        <taxon>Bacillati</taxon>
        <taxon>Actinomycetota</taxon>
        <taxon>Actinomycetes</taxon>
        <taxon>Micrococcales</taxon>
        <taxon>Microbacteriaceae</taxon>
        <taxon>Rhodoglobus</taxon>
    </lineage>
</organism>
<dbReference type="Proteomes" id="UP001500943">
    <property type="component" value="Unassembled WGS sequence"/>
</dbReference>
<evidence type="ECO:0008006" key="4">
    <source>
        <dbReference type="Google" id="ProtNLM"/>
    </source>
</evidence>
<dbReference type="Pfam" id="PF10745">
    <property type="entry name" value="DUF2530"/>
    <property type="match status" value="1"/>
</dbReference>
<comment type="caution">
    <text evidence="2">The sequence shown here is derived from an EMBL/GenBank/DDBJ whole genome shotgun (WGS) entry which is preliminary data.</text>
</comment>
<feature type="transmembrane region" description="Helical" evidence="1">
    <location>
        <begin position="55"/>
        <end position="74"/>
    </location>
</feature>
<keyword evidence="1" id="KW-0472">Membrane</keyword>
<evidence type="ECO:0000313" key="3">
    <source>
        <dbReference type="Proteomes" id="UP001500943"/>
    </source>
</evidence>